<accession>A0ABM0JQZ0</accession>
<protein>
    <submittedName>
        <fullName evidence="10">Homeobox protein caupolican</fullName>
    </submittedName>
</protein>
<comment type="similarity">
    <text evidence="2">Belongs to the TALE/IRO homeobox family.</text>
</comment>
<reference evidence="10" key="1">
    <citation type="submission" date="2025-08" db="UniProtKB">
        <authorList>
            <consortium name="RefSeq"/>
        </authorList>
    </citation>
    <scope>IDENTIFICATION</scope>
</reference>
<evidence type="ECO:0000256" key="5">
    <source>
        <dbReference type="ARBA" id="ARBA00023242"/>
    </source>
</evidence>
<keyword evidence="9" id="KW-1185">Reference proteome</keyword>
<dbReference type="Proteomes" id="UP000694888">
    <property type="component" value="Unplaced"/>
</dbReference>
<name>A0ABM0JQZ0_APLCA</name>
<evidence type="ECO:0000256" key="6">
    <source>
        <dbReference type="PROSITE-ProRule" id="PRU00108"/>
    </source>
</evidence>
<evidence type="ECO:0000256" key="2">
    <source>
        <dbReference type="ARBA" id="ARBA00008446"/>
    </source>
</evidence>
<keyword evidence="4 6" id="KW-0371">Homeobox</keyword>
<keyword evidence="3 6" id="KW-0238">DNA-binding</keyword>
<dbReference type="InterPro" id="IPR008422">
    <property type="entry name" value="KN_HD"/>
</dbReference>
<dbReference type="Pfam" id="PF05920">
    <property type="entry name" value="Homeobox_KN"/>
    <property type="match status" value="1"/>
</dbReference>
<evidence type="ECO:0000256" key="1">
    <source>
        <dbReference type="ARBA" id="ARBA00004123"/>
    </source>
</evidence>
<proteinExistence type="inferred from homology"/>
<feature type="DNA-binding region" description="Homeobox" evidence="6">
    <location>
        <begin position="127"/>
        <end position="189"/>
    </location>
</feature>
<feature type="region of interest" description="Disordered" evidence="7">
    <location>
        <begin position="1"/>
        <end position="30"/>
    </location>
</feature>
<organism evidence="9 10">
    <name type="scientific">Aplysia californica</name>
    <name type="common">California sea hare</name>
    <dbReference type="NCBI Taxonomy" id="6500"/>
    <lineage>
        <taxon>Eukaryota</taxon>
        <taxon>Metazoa</taxon>
        <taxon>Spiralia</taxon>
        <taxon>Lophotrochozoa</taxon>
        <taxon>Mollusca</taxon>
        <taxon>Gastropoda</taxon>
        <taxon>Heterobranchia</taxon>
        <taxon>Euthyneura</taxon>
        <taxon>Tectipleura</taxon>
        <taxon>Aplysiida</taxon>
        <taxon>Aplysioidea</taxon>
        <taxon>Aplysiidae</taxon>
        <taxon>Aplysia</taxon>
    </lineage>
</organism>
<dbReference type="CDD" id="cd00086">
    <property type="entry name" value="homeodomain"/>
    <property type="match status" value="1"/>
</dbReference>
<evidence type="ECO:0000313" key="10">
    <source>
        <dbReference type="RefSeq" id="XP_005099473.2"/>
    </source>
</evidence>
<feature type="compositionally biased region" description="Acidic residues" evidence="7">
    <location>
        <begin position="242"/>
        <end position="255"/>
    </location>
</feature>
<gene>
    <name evidence="10" type="primary">LOC101847041</name>
</gene>
<feature type="compositionally biased region" description="Low complexity" evidence="7">
    <location>
        <begin position="214"/>
        <end position="224"/>
    </location>
</feature>
<dbReference type="Gene3D" id="1.10.10.60">
    <property type="entry name" value="Homeodomain-like"/>
    <property type="match status" value="1"/>
</dbReference>
<evidence type="ECO:0000256" key="3">
    <source>
        <dbReference type="ARBA" id="ARBA00023125"/>
    </source>
</evidence>
<feature type="compositionally biased region" description="Acidic residues" evidence="7">
    <location>
        <begin position="196"/>
        <end position="205"/>
    </location>
</feature>
<dbReference type="InterPro" id="IPR001356">
    <property type="entry name" value="HD"/>
</dbReference>
<dbReference type="GO" id="GO:0003677">
    <property type="term" value="F:DNA binding"/>
    <property type="evidence" value="ECO:0007669"/>
    <property type="project" value="UniProtKB-KW"/>
</dbReference>
<dbReference type="PANTHER" id="PTHR11211:SF40">
    <property type="entry name" value="MIRROR, ISOFORM C"/>
    <property type="match status" value="1"/>
</dbReference>
<feature type="domain" description="Homeobox" evidence="8">
    <location>
        <begin position="125"/>
        <end position="188"/>
    </location>
</feature>
<evidence type="ECO:0000313" key="9">
    <source>
        <dbReference type="Proteomes" id="UP000694888"/>
    </source>
</evidence>
<evidence type="ECO:0000259" key="8">
    <source>
        <dbReference type="PROSITE" id="PS50071"/>
    </source>
</evidence>
<dbReference type="InterPro" id="IPR009057">
    <property type="entry name" value="Homeodomain-like_sf"/>
</dbReference>
<dbReference type="SUPFAM" id="SSF46689">
    <property type="entry name" value="Homeodomain-like"/>
    <property type="match status" value="1"/>
</dbReference>
<evidence type="ECO:0000256" key="7">
    <source>
        <dbReference type="SAM" id="MobiDB-lite"/>
    </source>
</evidence>
<sequence length="347" mass="37261">MFHHPRPIHAVSVSTPMPVRSSPDRTPPKVCENGRAYVTDPATGQSLCLCQLSGGHPSPHALQQGHPAFRGVASLPSSPRPGFPDLRTYHSQLASVTPLTEQNNGLLPPHIAFHPYGAMYAGMDMAGNPMRKAATRETTGPLKAWLSEHKKNPYPTKAEKIMLAIITRMTLTQVSTWFANARRRLKKDNRLVSGDGEGEDDCTEPDSDKEGDADSVSADVSVSVDVDDKSSIRSNVKLSSEGEVESFSDISEDESDVFRSEAREKVTSCSAAPVPVITSSSTAATTSATSTSPALHSSTPTSPTLSSTTPTSPIKLPDQHQSPAAEKKETMTKPKPKIWSISHILDS</sequence>
<comment type="subcellular location">
    <subcellularLocation>
        <location evidence="1 6">Nucleus</location>
    </subcellularLocation>
</comment>
<dbReference type="SMART" id="SM00389">
    <property type="entry name" value="HOX"/>
    <property type="match status" value="1"/>
</dbReference>
<feature type="region of interest" description="Disordered" evidence="7">
    <location>
        <begin position="190"/>
        <end position="347"/>
    </location>
</feature>
<keyword evidence="5 6" id="KW-0539">Nucleus</keyword>
<feature type="compositionally biased region" description="Low complexity" evidence="7">
    <location>
        <begin position="278"/>
        <end position="313"/>
    </location>
</feature>
<dbReference type="PROSITE" id="PS00027">
    <property type="entry name" value="HOMEOBOX_1"/>
    <property type="match status" value="1"/>
</dbReference>
<dbReference type="InterPro" id="IPR017970">
    <property type="entry name" value="Homeobox_CS"/>
</dbReference>
<feature type="compositionally biased region" description="Basic and acidic residues" evidence="7">
    <location>
        <begin position="256"/>
        <end position="266"/>
    </location>
</feature>
<evidence type="ECO:0000256" key="4">
    <source>
        <dbReference type="ARBA" id="ARBA00023155"/>
    </source>
</evidence>
<dbReference type="PANTHER" id="PTHR11211">
    <property type="entry name" value="IROQUOIS-CLASS HOMEODOMAIN PROTEIN IRX"/>
    <property type="match status" value="1"/>
</dbReference>
<dbReference type="PROSITE" id="PS50071">
    <property type="entry name" value="HOMEOBOX_2"/>
    <property type="match status" value="1"/>
</dbReference>
<dbReference type="GeneID" id="101847041"/>
<dbReference type="RefSeq" id="XP_005099473.2">
    <property type="nucleotide sequence ID" value="XM_005099416.2"/>
</dbReference>